<name>A0AA86SV31_9FABA</name>
<gene>
    <name evidence="1" type="ORF">AYBTSS11_LOCUS23360</name>
</gene>
<proteinExistence type="predicted"/>
<dbReference type="EMBL" id="OY731405">
    <property type="protein sequence ID" value="CAJ1971359.1"/>
    <property type="molecule type" value="Genomic_DNA"/>
</dbReference>
<sequence length="60" mass="6688">MGECKLHRPTCQFRSTEPTSCDEVVGVVEVTVDGHGRIMKRVRGTRCEACGSGENMRRPH</sequence>
<accession>A0AA86SV31</accession>
<evidence type="ECO:0000313" key="1">
    <source>
        <dbReference type="EMBL" id="CAJ1971359.1"/>
    </source>
</evidence>
<dbReference type="Proteomes" id="UP001189624">
    <property type="component" value="Chromosome 8"/>
</dbReference>
<reference evidence="1" key="1">
    <citation type="submission" date="2023-10" db="EMBL/GenBank/DDBJ databases">
        <authorList>
            <person name="Domelevo Entfellner J.-B."/>
        </authorList>
    </citation>
    <scope>NUCLEOTIDE SEQUENCE</scope>
</reference>
<evidence type="ECO:0000313" key="2">
    <source>
        <dbReference type="Proteomes" id="UP001189624"/>
    </source>
</evidence>
<dbReference type="Gramene" id="rna-AYBTSS11_LOCUS23360">
    <property type="protein sequence ID" value="CAJ1971359.1"/>
    <property type="gene ID" value="gene-AYBTSS11_LOCUS23360"/>
</dbReference>
<organism evidence="1 2">
    <name type="scientific">Sphenostylis stenocarpa</name>
    <dbReference type="NCBI Taxonomy" id="92480"/>
    <lineage>
        <taxon>Eukaryota</taxon>
        <taxon>Viridiplantae</taxon>
        <taxon>Streptophyta</taxon>
        <taxon>Embryophyta</taxon>
        <taxon>Tracheophyta</taxon>
        <taxon>Spermatophyta</taxon>
        <taxon>Magnoliopsida</taxon>
        <taxon>eudicotyledons</taxon>
        <taxon>Gunneridae</taxon>
        <taxon>Pentapetalae</taxon>
        <taxon>rosids</taxon>
        <taxon>fabids</taxon>
        <taxon>Fabales</taxon>
        <taxon>Fabaceae</taxon>
        <taxon>Papilionoideae</taxon>
        <taxon>50 kb inversion clade</taxon>
        <taxon>NPAAA clade</taxon>
        <taxon>indigoferoid/millettioid clade</taxon>
        <taxon>Phaseoleae</taxon>
        <taxon>Sphenostylis</taxon>
    </lineage>
</organism>
<protein>
    <submittedName>
        <fullName evidence="1">Uncharacterized protein</fullName>
    </submittedName>
</protein>
<dbReference type="AlphaFoldDB" id="A0AA86SV31"/>
<keyword evidence="2" id="KW-1185">Reference proteome</keyword>